<dbReference type="Gene3D" id="1.25.40.20">
    <property type="entry name" value="Ankyrin repeat-containing domain"/>
    <property type="match status" value="2"/>
</dbReference>
<dbReference type="SUPFAM" id="SSF48403">
    <property type="entry name" value="Ankyrin repeat"/>
    <property type="match status" value="1"/>
</dbReference>
<dbReference type="OMA" id="NIHAGTE"/>
<evidence type="ECO:0000256" key="3">
    <source>
        <dbReference type="PROSITE-ProRule" id="PRU00023"/>
    </source>
</evidence>
<sequence>MGGTELNLDQSFMLLGRVMWNVWPFLSKKALMFIRPHLGVKLLVEHGVDIDMVRVRGTTPVKMAVEYGHFDIASYLLGQGAKVPEDQDFFVSCATRGYAKGLSLLLDKAVSIDGEDSEGYTAIFNAVAHGHVEAVSVLLDRGFCYTYSRRTWPPSSFGNASGLR</sequence>
<keyword evidence="1" id="KW-0677">Repeat</keyword>
<dbReference type="OrthoDB" id="4423852at2759"/>
<gene>
    <name evidence="4" type="ORF">P174DRAFT_463626</name>
</gene>
<dbReference type="Pfam" id="PF13637">
    <property type="entry name" value="Ank_4"/>
    <property type="match status" value="2"/>
</dbReference>
<dbReference type="Proteomes" id="UP000234474">
    <property type="component" value="Unassembled WGS sequence"/>
</dbReference>
<protein>
    <submittedName>
        <fullName evidence="4">Ankyrin</fullName>
    </submittedName>
</protein>
<dbReference type="InterPro" id="IPR036770">
    <property type="entry name" value="Ankyrin_rpt-contain_sf"/>
</dbReference>
<name>A0A2I1BXQ7_ASPN1</name>
<evidence type="ECO:0000313" key="4">
    <source>
        <dbReference type="EMBL" id="PKX90164.1"/>
    </source>
</evidence>
<accession>A0A2I1BXQ7</accession>
<evidence type="ECO:0000256" key="2">
    <source>
        <dbReference type="ARBA" id="ARBA00023043"/>
    </source>
</evidence>
<feature type="repeat" description="ANK" evidence="3">
    <location>
        <begin position="56"/>
        <end position="88"/>
    </location>
</feature>
<comment type="caution">
    <text evidence="4">The sequence shown here is derived from an EMBL/GenBank/DDBJ whole genome shotgun (WGS) entry which is preliminary data.</text>
</comment>
<dbReference type="PANTHER" id="PTHR24198">
    <property type="entry name" value="ANKYRIN REPEAT AND PROTEIN KINASE DOMAIN-CONTAINING PROTEIN"/>
    <property type="match status" value="1"/>
</dbReference>
<reference evidence="5" key="1">
    <citation type="journal article" date="2018" name="Proc. Natl. Acad. Sci. U.S.A.">
        <title>Linking secondary metabolites to gene clusters through genome sequencing of six diverse Aspergillus species.</title>
        <authorList>
            <person name="Kaerboelling I."/>
            <person name="Vesth T.C."/>
            <person name="Frisvad J.C."/>
            <person name="Nybo J.L."/>
            <person name="Theobald S."/>
            <person name="Kuo A."/>
            <person name="Bowyer P."/>
            <person name="Matsuda Y."/>
            <person name="Mondo S."/>
            <person name="Lyhne E.K."/>
            <person name="Kogle M.E."/>
            <person name="Clum A."/>
            <person name="Lipzen A."/>
            <person name="Salamov A."/>
            <person name="Ngan C.Y."/>
            <person name="Daum C."/>
            <person name="Chiniquy J."/>
            <person name="Barry K."/>
            <person name="LaButti K."/>
            <person name="Haridas S."/>
            <person name="Simmons B.A."/>
            <person name="Magnuson J.K."/>
            <person name="Mortensen U.H."/>
            <person name="Larsen T.O."/>
            <person name="Grigoriev I.V."/>
            <person name="Baker S.E."/>
            <person name="Andersen M.R."/>
        </authorList>
    </citation>
    <scope>NUCLEOTIDE SEQUENCE [LARGE SCALE GENOMIC DNA]</scope>
    <source>
        <strain evidence="5">IBT 16806</strain>
    </source>
</reference>
<dbReference type="GO" id="GO:0005737">
    <property type="term" value="C:cytoplasm"/>
    <property type="evidence" value="ECO:0007669"/>
    <property type="project" value="TreeGrafter"/>
</dbReference>
<dbReference type="VEuPathDB" id="FungiDB:P174DRAFT_463626"/>
<evidence type="ECO:0000256" key="1">
    <source>
        <dbReference type="ARBA" id="ARBA00022737"/>
    </source>
</evidence>
<feature type="repeat" description="ANK" evidence="3">
    <location>
        <begin position="118"/>
        <end position="142"/>
    </location>
</feature>
<dbReference type="PANTHER" id="PTHR24198:SF165">
    <property type="entry name" value="ANKYRIN REPEAT-CONTAINING PROTEIN-RELATED"/>
    <property type="match status" value="1"/>
</dbReference>
<proteinExistence type="predicted"/>
<dbReference type="PROSITE" id="PS50088">
    <property type="entry name" value="ANK_REPEAT"/>
    <property type="match status" value="2"/>
</dbReference>
<dbReference type="PROSITE" id="PS50297">
    <property type="entry name" value="ANK_REP_REGION"/>
    <property type="match status" value="2"/>
</dbReference>
<dbReference type="AlphaFoldDB" id="A0A2I1BXQ7"/>
<dbReference type="InterPro" id="IPR002110">
    <property type="entry name" value="Ankyrin_rpt"/>
</dbReference>
<keyword evidence="5" id="KW-1185">Reference proteome</keyword>
<keyword evidence="2 3" id="KW-0040">ANK repeat</keyword>
<dbReference type="STRING" id="1392255.A0A2I1BXQ7"/>
<dbReference type="GeneID" id="36537621"/>
<dbReference type="SMART" id="SM00248">
    <property type="entry name" value="ANK"/>
    <property type="match status" value="2"/>
</dbReference>
<organism evidence="4 5">
    <name type="scientific">Aspergillus novofumigatus (strain IBT 16806)</name>
    <dbReference type="NCBI Taxonomy" id="1392255"/>
    <lineage>
        <taxon>Eukaryota</taxon>
        <taxon>Fungi</taxon>
        <taxon>Dikarya</taxon>
        <taxon>Ascomycota</taxon>
        <taxon>Pezizomycotina</taxon>
        <taxon>Eurotiomycetes</taxon>
        <taxon>Eurotiomycetidae</taxon>
        <taxon>Eurotiales</taxon>
        <taxon>Aspergillaceae</taxon>
        <taxon>Aspergillus</taxon>
        <taxon>Aspergillus subgen. Fumigati</taxon>
    </lineage>
</organism>
<evidence type="ECO:0000313" key="5">
    <source>
        <dbReference type="Proteomes" id="UP000234474"/>
    </source>
</evidence>
<dbReference type="EMBL" id="MSZS01000008">
    <property type="protein sequence ID" value="PKX90164.1"/>
    <property type="molecule type" value="Genomic_DNA"/>
</dbReference>
<dbReference type="RefSeq" id="XP_024678759.1">
    <property type="nucleotide sequence ID" value="XM_024830295.1"/>
</dbReference>